<organism evidence="1 2">
    <name type="scientific">Bacteroides stercoris</name>
    <dbReference type="NCBI Taxonomy" id="46506"/>
    <lineage>
        <taxon>Bacteria</taxon>
        <taxon>Pseudomonadati</taxon>
        <taxon>Bacteroidota</taxon>
        <taxon>Bacteroidia</taxon>
        <taxon>Bacteroidales</taxon>
        <taxon>Bacteroidaceae</taxon>
        <taxon>Bacteroides</taxon>
    </lineage>
</organism>
<dbReference type="AlphaFoldDB" id="A0A120A2S7"/>
<keyword evidence="2" id="KW-1185">Reference proteome</keyword>
<comment type="caution">
    <text evidence="1">The sequence shown here is derived from an EMBL/GenBank/DDBJ whole genome shotgun (WGS) entry which is preliminary data.</text>
</comment>
<evidence type="ECO:0000313" key="1">
    <source>
        <dbReference type="EMBL" id="KWR55689.1"/>
    </source>
</evidence>
<protein>
    <recommendedName>
        <fullName evidence="3">Class I SAM-dependent methyltransferase</fullName>
    </recommendedName>
</protein>
<proteinExistence type="predicted"/>
<dbReference type="STRING" id="46506.AA415_01472"/>
<evidence type="ECO:0008006" key="3">
    <source>
        <dbReference type="Google" id="ProtNLM"/>
    </source>
</evidence>
<dbReference type="EMBL" id="LRGC01000005">
    <property type="protein sequence ID" value="KWR55689.1"/>
    <property type="molecule type" value="Genomic_DNA"/>
</dbReference>
<dbReference type="PATRIC" id="fig|46506.5.peg.1567"/>
<dbReference type="RefSeq" id="WP_060385705.1">
    <property type="nucleotide sequence ID" value="NZ_LRGC01000005.1"/>
</dbReference>
<evidence type="ECO:0000313" key="2">
    <source>
        <dbReference type="Proteomes" id="UP000056419"/>
    </source>
</evidence>
<reference evidence="1 2" key="1">
    <citation type="journal article" date="2016" name="BMC Genomics">
        <title>Type VI secretion systems of human gut Bacteroidales segregate into three genetic architectures, two of which are contained on mobile genetic elements.</title>
        <authorList>
            <person name="Coyne M.J."/>
            <person name="Roelofs K.G."/>
            <person name="Comstock L.E."/>
        </authorList>
    </citation>
    <scope>NUCLEOTIDE SEQUENCE [LARGE SCALE GENOMIC DNA]</scope>
    <source>
        <strain evidence="1 2">CL09T03C01</strain>
    </source>
</reference>
<accession>A0A120A2S7</accession>
<gene>
    <name evidence="1" type="ORF">AA415_01472</name>
</gene>
<name>A0A120A2S7_BACSE</name>
<sequence length="210" mass="24716">MNRMLLALKRPFIWLYRFRHRCGYGVHSPFAFNLITHVIYETTPYYKYKELASEQKRLTPQKDRAWGYESLKVKRLLFRLVNYAQPATIVDAGMQAASSLYLKAAKEGADYTAAADLSELFLESGASVDFLYLHDYRRPEFVEEVFRICADRTAQTSVFVIEGIRYTSRMRAVWRRISRHEKAGITFDLYDLGIIFFDKTRIKQDYIVNF</sequence>
<dbReference type="Proteomes" id="UP000056419">
    <property type="component" value="Unassembled WGS sequence"/>
</dbReference>